<feature type="domain" description="Cell envelope-related transcriptional attenuator" evidence="3">
    <location>
        <begin position="83"/>
        <end position="226"/>
    </location>
</feature>
<keyword evidence="2" id="KW-1133">Transmembrane helix</keyword>
<dbReference type="InterPro" id="IPR050922">
    <property type="entry name" value="LytR/CpsA/Psr_CW_biosynth"/>
</dbReference>
<evidence type="ECO:0000256" key="1">
    <source>
        <dbReference type="ARBA" id="ARBA00006068"/>
    </source>
</evidence>
<gene>
    <name evidence="4" type="ORF">BAU18_002174</name>
</gene>
<dbReference type="Gene3D" id="3.40.630.190">
    <property type="entry name" value="LCP protein"/>
    <property type="match status" value="1"/>
</dbReference>
<reference evidence="4" key="2">
    <citation type="submission" date="2024-02" db="EMBL/GenBank/DDBJ databases">
        <title>The Genome Sequence of Enterococcus diestrammenae JM9A.</title>
        <authorList>
            <person name="Earl A."/>
            <person name="Manson A."/>
            <person name="Gilmore M."/>
            <person name="Sanders J."/>
            <person name="Shea T."/>
            <person name="Howe W."/>
            <person name="Livny J."/>
            <person name="Cuomo C."/>
            <person name="Neafsey D."/>
            <person name="Birren B."/>
        </authorList>
    </citation>
    <scope>NUCLEOTIDE SEQUENCE</scope>
    <source>
        <strain evidence="4">JM9A</strain>
    </source>
</reference>
<keyword evidence="5" id="KW-1185">Reference proteome</keyword>
<dbReference type="Proteomes" id="UP001429357">
    <property type="component" value="Unassembled WGS sequence"/>
</dbReference>
<reference evidence="4" key="1">
    <citation type="submission" date="2016-06" db="EMBL/GenBank/DDBJ databases">
        <authorList>
            <person name="Van Tyne D."/>
        </authorList>
    </citation>
    <scope>NUCLEOTIDE SEQUENCE</scope>
    <source>
        <strain evidence="4">JM9A</strain>
    </source>
</reference>
<dbReference type="PANTHER" id="PTHR33392:SF6">
    <property type="entry name" value="POLYISOPRENYL-TEICHOIC ACID--PEPTIDOGLYCAN TEICHOIC ACID TRANSFERASE TAGU"/>
    <property type="match status" value="1"/>
</dbReference>
<dbReference type="NCBIfam" id="TIGR00350">
    <property type="entry name" value="lytR_cpsA_psr"/>
    <property type="match status" value="1"/>
</dbReference>
<dbReference type="Pfam" id="PF03816">
    <property type="entry name" value="LytR_cpsA_psr"/>
    <property type="match status" value="1"/>
</dbReference>
<evidence type="ECO:0000259" key="3">
    <source>
        <dbReference type="Pfam" id="PF03816"/>
    </source>
</evidence>
<keyword evidence="2" id="KW-0472">Membrane</keyword>
<protein>
    <recommendedName>
        <fullName evidence="3">Cell envelope-related transcriptional attenuator domain-containing protein</fullName>
    </recommendedName>
</protein>
<comment type="caution">
    <text evidence="4">The sequence shown here is derived from an EMBL/GenBank/DDBJ whole genome shotgun (WGS) entry which is preliminary data.</text>
</comment>
<dbReference type="InterPro" id="IPR004474">
    <property type="entry name" value="LytR_CpsA_psr"/>
</dbReference>
<feature type="transmembrane region" description="Helical" evidence="2">
    <location>
        <begin position="7"/>
        <end position="31"/>
    </location>
</feature>
<name>A0ABV0F645_9ENTE</name>
<dbReference type="EMBL" id="MAEI02000001">
    <property type="protein sequence ID" value="MEO1782562.1"/>
    <property type="molecule type" value="Genomic_DNA"/>
</dbReference>
<evidence type="ECO:0000313" key="5">
    <source>
        <dbReference type="Proteomes" id="UP001429357"/>
    </source>
</evidence>
<dbReference type="PANTHER" id="PTHR33392">
    <property type="entry name" value="POLYISOPRENYL-TEICHOIC ACID--PEPTIDOGLYCAN TEICHOIC ACID TRANSFERASE TAGU"/>
    <property type="match status" value="1"/>
</dbReference>
<organism evidence="4 5">
    <name type="scientific">Enterococcus diestrammenae</name>
    <dbReference type="NCBI Taxonomy" id="1155073"/>
    <lineage>
        <taxon>Bacteria</taxon>
        <taxon>Bacillati</taxon>
        <taxon>Bacillota</taxon>
        <taxon>Bacilli</taxon>
        <taxon>Lactobacillales</taxon>
        <taxon>Enterococcaceae</taxon>
        <taxon>Enterococcus</taxon>
    </lineage>
</organism>
<evidence type="ECO:0000313" key="4">
    <source>
        <dbReference type="EMBL" id="MEO1782562.1"/>
    </source>
</evidence>
<sequence>MSTGKKIILAIIGIIVVLTVAVVGIGTKVYFDVKGSADKTYESVKRESPAKRETAVDLEEQEPFSILLLGIDTGDLGRTEQGRSDTMMVATVNPKDKKTTIVSIPRDTYVSIVGHGTDDKINHAYAFGGAAMSMDTVEKYLDIPIDHYAAINMKGLKELVDAVGGVQVRNEKEFTQSGYTFKHGLNTLDGDMALAFSRMRKEDPRGDYGRQERQRDIVVGVVKKLLSMDGITKYQEVLNAMETNVTTDMHFADMKKIALNYREAFTHVKTEQMQGEGFMQDNISYQRISDVELKRVQDILKSELGL</sequence>
<keyword evidence="2" id="KW-0812">Transmembrane</keyword>
<comment type="similarity">
    <text evidence="1">Belongs to the LytR/CpsA/Psr (LCP) family.</text>
</comment>
<evidence type="ECO:0000256" key="2">
    <source>
        <dbReference type="SAM" id="Phobius"/>
    </source>
</evidence>
<accession>A0ABV0F645</accession>
<proteinExistence type="inferred from homology"/>